<dbReference type="Pfam" id="PF08334">
    <property type="entry name" value="T2SSG"/>
    <property type="match status" value="1"/>
</dbReference>
<dbReference type="GO" id="GO:0005886">
    <property type="term" value="C:plasma membrane"/>
    <property type="evidence" value="ECO:0007669"/>
    <property type="project" value="UniProtKB-SubCell"/>
</dbReference>
<comment type="caution">
    <text evidence="12">The sequence shown here is derived from an EMBL/GenBank/DDBJ whole genome shotgun (WGS) entry which is preliminary data.</text>
</comment>
<keyword evidence="5" id="KW-0488">Methylation</keyword>
<dbReference type="InterPro" id="IPR012902">
    <property type="entry name" value="N_methyl_site"/>
</dbReference>
<feature type="transmembrane region" description="Helical" evidence="10">
    <location>
        <begin position="21"/>
        <end position="42"/>
    </location>
</feature>
<keyword evidence="13" id="KW-1185">Reference proteome</keyword>
<dbReference type="GO" id="GO:0015627">
    <property type="term" value="C:type II protein secretion system complex"/>
    <property type="evidence" value="ECO:0007669"/>
    <property type="project" value="InterPro"/>
</dbReference>
<evidence type="ECO:0000256" key="8">
    <source>
        <dbReference type="ARBA" id="ARBA00022989"/>
    </source>
</evidence>
<evidence type="ECO:0000256" key="3">
    <source>
        <dbReference type="ARBA" id="ARBA00020042"/>
    </source>
</evidence>
<dbReference type="GO" id="GO:0015628">
    <property type="term" value="P:protein secretion by the type II secretion system"/>
    <property type="evidence" value="ECO:0007669"/>
    <property type="project" value="InterPro"/>
</dbReference>
<proteinExistence type="inferred from homology"/>
<evidence type="ECO:0000256" key="2">
    <source>
        <dbReference type="ARBA" id="ARBA00009984"/>
    </source>
</evidence>
<comment type="similarity">
    <text evidence="2">Belongs to the GSP G family.</text>
</comment>
<protein>
    <recommendedName>
        <fullName evidence="3">Type II secretion system core protein G</fullName>
    </recommendedName>
</protein>
<evidence type="ECO:0000256" key="9">
    <source>
        <dbReference type="ARBA" id="ARBA00023136"/>
    </source>
</evidence>
<evidence type="ECO:0000256" key="4">
    <source>
        <dbReference type="ARBA" id="ARBA00022475"/>
    </source>
</evidence>
<feature type="domain" description="Type II secretion system protein GspG C-terminal" evidence="11">
    <location>
        <begin position="45"/>
        <end position="151"/>
    </location>
</feature>
<dbReference type="SUPFAM" id="SSF54523">
    <property type="entry name" value="Pili subunits"/>
    <property type="match status" value="1"/>
</dbReference>
<dbReference type="OrthoDB" id="9795612at2"/>
<evidence type="ECO:0000313" key="13">
    <source>
        <dbReference type="Proteomes" id="UP000294547"/>
    </source>
</evidence>
<dbReference type="EMBL" id="SNXY01000012">
    <property type="protein sequence ID" value="TDP81440.1"/>
    <property type="molecule type" value="Genomic_DNA"/>
</dbReference>
<dbReference type="NCBIfam" id="TIGR02532">
    <property type="entry name" value="IV_pilin_GFxxxE"/>
    <property type="match status" value="1"/>
</dbReference>
<evidence type="ECO:0000259" key="11">
    <source>
        <dbReference type="Pfam" id="PF08334"/>
    </source>
</evidence>
<keyword evidence="9 10" id="KW-0472">Membrane</keyword>
<evidence type="ECO:0000256" key="5">
    <source>
        <dbReference type="ARBA" id="ARBA00022481"/>
    </source>
</evidence>
<dbReference type="Proteomes" id="UP000294547">
    <property type="component" value="Unassembled WGS sequence"/>
</dbReference>
<keyword evidence="6" id="KW-0997">Cell inner membrane</keyword>
<gene>
    <name evidence="12" type="ORF">EDD54_4308</name>
</gene>
<sequence>MDRPALRRSLETYRARRDRKGGFTLVELLVVLVILSLVMGLVGPRVLSYLSSSRSRAAKLQIESFAGALDLFFLDNGRYPTSSEGLGALIKRPPSADKWGGPYLQQDAVPLDPWGNAYEYRVPGTKAPYVIVSYGADGKKGGTDDGADVSNE</sequence>
<evidence type="ECO:0000256" key="7">
    <source>
        <dbReference type="ARBA" id="ARBA00022692"/>
    </source>
</evidence>
<dbReference type="InterPro" id="IPR000983">
    <property type="entry name" value="Bac_GSPG_pilin"/>
</dbReference>
<keyword evidence="4" id="KW-1003">Cell membrane</keyword>
<accession>A0A4R6R686</accession>
<dbReference type="NCBIfam" id="TIGR01710">
    <property type="entry name" value="typeII_sec_gspG"/>
    <property type="match status" value="1"/>
</dbReference>
<dbReference type="RefSeq" id="WP_126540626.1">
    <property type="nucleotide sequence ID" value="NZ_BSPM01000002.1"/>
</dbReference>
<organism evidence="12 13">
    <name type="scientific">Oharaeibacter diazotrophicus</name>
    <dbReference type="NCBI Taxonomy" id="1920512"/>
    <lineage>
        <taxon>Bacteria</taxon>
        <taxon>Pseudomonadati</taxon>
        <taxon>Pseudomonadota</taxon>
        <taxon>Alphaproteobacteria</taxon>
        <taxon>Hyphomicrobiales</taxon>
        <taxon>Pleomorphomonadaceae</taxon>
        <taxon>Oharaeibacter</taxon>
    </lineage>
</organism>
<dbReference type="InterPro" id="IPR013545">
    <property type="entry name" value="T2SS_protein-GspG_C"/>
</dbReference>
<reference evidence="12 13" key="1">
    <citation type="submission" date="2019-03" db="EMBL/GenBank/DDBJ databases">
        <title>Genomic Encyclopedia of Type Strains, Phase IV (KMG-IV): sequencing the most valuable type-strain genomes for metagenomic binning, comparative biology and taxonomic classification.</title>
        <authorList>
            <person name="Goeker M."/>
        </authorList>
    </citation>
    <scope>NUCLEOTIDE SEQUENCE [LARGE SCALE GENOMIC DNA]</scope>
    <source>
        <strain evidence="12 13">DSM 102969</strain>
    </source>
</reference>
<dbReference type="AlphaFoldDB" id="A0A4R6R686"/>
<evidence type="ECO:0000256" key="1">
    <source>
        <dbReference type="ARBA" id="ARBA00004377"/>
    </source>
</evidence>
<comment type="subcellular location">
    <subcellularLocation>
        <location evidence="1">Cell inner membrane</location>
        <topology evidence="1">Single-pass membrane protein</topology>
    </subcellularLocation>
</comment>
<name>A0A4R6R686_9HYPH</name>
<dbReference type="InterPro" id="IPR045584">
    <property type="entry name" value="Pilin-like"/>
</dbReference>
<keyword evidence="7 10" id="KW-0812">Transmembrane</keyword>
<keyword evidence="8 10" id="KW-1133">Transmembrane helix</keyword>
<dbReference type="PRINTS" id="PR00813">
    <property type="entry name" value="BCTERIALGSPG"/>
</dbReference>
<dbReference type="InterPro" id="IPR010054">
    <property type="entry name" value="Type2_sec_GspG"/>
</dbReference>
<dbReference type="Gene3D" id="3.30.700.10">
    <property type="entry name" value="Glycoprotein, Type 4 Pilin"/>
    <property type="match status" value="1"/>
</dbReference>
<evidence type="ECO:0000256" key="6">
    <source>
        <dbReference type="ARBA" id="ARBA00022519"/>
    </source>
</evidence>
<evidence type="ECO:0000256" key="10">
    <source>
        <dbReference type="SAM" id="Phobius"/>
    </source>
</evidence>
<dbReference type="PROSITE" id="PS00409">
    <property type="entry name" value="PROKAR_NTER_METHYL"/>
    <property type="match status" value="1"/>
</dbReference>
<evidence type="ECO:0000313" key="12">
    <source>
        <dbReference type="EMBL" id="TDP81440.1"/>
    </source>
</evidence>
<dbReference type="Pfam" id="PF07963">
    <property type="entry name" value="N_methyl"/>
    <property type="match status" value="1"/>
</dbReference>